<dbReference type="Pfam" id="PF24566">
    <property type="entry name" value="HEAT_Ints3_C"/>
    <property type="match status" value="1"/>
</dbReference>
<evidence type="ECO:0000256" key="5">
    <source>
        <dbReference type="ARBA" id="ARBA00023242"/>
    </source>
</evidence>
<evidence type="ECO:0000256" key="3">
    <source>
        <dbReference type="ARBA" id="ARBA00006130"/>
    </source>
</evidence>
<feature type="region of interest" description="Disordered" evidence="8">
    <location>
        <begin position="1134"/>
        <end position="1204"/>
    </location>
</feature>
<name>A0A2P2I620_9CRUS</name>
<dbReference type="InterPro" id="IPR056518">
    <property type="entry name" value="HEAT_Ints3_C"/>
</dbReference>
<dbReference type="EMBL" id="IACT01004230">
    <property type="protein sequence ID" value="LAC23429.1"/>
    <property type="molecule type" value="mRNA"/>
</dbReference>
<feature type="domain" description="Integrator complex subunit 3 N-terminal" evidence="9">
    <location>
        <begin position="58"/>
        <end position="464"/>
    </location>
</feature>
<dbReference type="PANTHER" id="PTHR13587:SF7">
    <property type="entry name" value="INTEGRATOR COMPLEX SUBUNIT 3"/>
    <property type="match status" value="1"/>
</dbReference>
<dbReference type="InterPro" id="IPR045334">
    <property type="entry name" value="INTS3"/>
</dbReference>
<feature type="region of interest" description="Disordered" evidence="8">
    <location>
        <begin position="1052"/>
        <end position="1076"/>
    </location>
</feature>
<evidence type="ECO:0000256" key="8">
    <source>
        <dbReference type="SAM" id="MobiDB-lite"/>
    </source>
</evidence>
<feature type="compositionally biased region" description="Acidic residues" evidence="8">
    <location>
        <begin position="531"/>
        <end position="543"/>
    </location>
</feature>
<evidence type="ECO:0000256" key="6">
    <source>
        <dbReference type="ARBA" id="ARBA00032741"/>
    </source>
</evidence>
<feature type="compositionally biased region" description="Low complexity" evidence="8">
    <location>
        <begin position="548"/>
        <end position="563"/>
    </location>
</feature>
<organism evidence="11">
    <name type="scientific">Hirondellea gigas</name>
    <dbReference type="NCBI Taxonomy" id="1518452"/>
    <lineage>
        <taxon>Eukaryota</taxon>
        <taxon>Metazoa</taxon>
        <taxon>Ecdysozoa</taxon>
        <taxon>Arthropoda</taxon>
        <taxon>Crustacea</taxon>
        <taxon>Multicrustacea</taxon>
        <taxon>Malacostraca</taxon>
        <taxon>Eumalacostraca</taxon>
        <taxon>Peracarida</taxon>
        <taxon>Amphipoda</taxon>
        <taxon>Amphilochidea</taxon>
        <taxon>Lysianassida</taxon>
        <taxon>Lysianassidira</taxon>
        <taxon>Lysianassoidea</taxon>
        <taxon>Lysianassidae</taxon>
        <taxon>Hirondellea</taxon>
    </lineage>
</organism>
<evidence type="ECO:0000256" key="1">
    <source>
        <dbReference type="ARBA" id="ARBA00004123"/>
    </source>
</evidence>
<comment type="subcellular location">
    <subcellularLocation>
        <location evidence="2">Cytoplasm</location>
    </subcellularLocation>
    <subcellularLocation>
        <location evidence="1">Nucleus</location>
    </subcellularLocation>
</comment>
<evidence type="ECO:0000256" key="2">
    <source>
        <dbReference type="ARBA" id="ARBA00004496"/>
    </source>
</evidence>
<dbReference type="Pfam" id="PF10189">
    <property type="entry name" value="Ints3_N"/>
    <property type="match status" value="1"/>
</dbReference>
<reference evidence="11" key="2">
    <citation type="journal article" date="2018" name="Biosci. Biotechnol. Biochem.">
        <title>Polysaccharide hydrolase of the hadal zone amphipods Hirondellea gigas.</title>
        <authorList>
            <person name="Kobayashi H."/>
            <person name="Nagahama T."/>
            <person name="Arai W."/>
            <person name="Sasagawa Y."/>
            <person name="Umeda M."/>
            <person name="Hayashi T."/>
            <person name="Nikaido I."/>
            <person name="Watanabe H."/>
            <person name="Oguri K."/>
            <person name="Kitazato H."/>
            <person name="Fujioka K."/>
            <person name="Kido Y."/>
            <person name="Takami H."/>
        </authorList>
    </citation>
    <scope>NUCLEOTIDE SEQUENCE</scope>
    <source>
        <tissue evidence="11">Whole body</tissue>
    </source>
</reference>
<proteinExistence type="evidence at transcript level"/>
<comment type="function">
    <text evidence="7">Component of the integrator complex, a multiprotein complex that terminates RNA polymerase II (Pol II) transcription in the promoter-proximal region of genes. The integrator complex provides a quality checkpoint during transcription elongation by driving premature transcription termination of transcripts that are unfavorably configured for transcriptional elongation: the complex terminates transcription by (1) catalyzing dephosphorylation of the C-terminal domain (CTD) of Pol II subunit Polr2A/Rbp1 and Spt5, and (2) degrading the exiting nascent RNA transcript via endonuclease activity. The integrator complex is also involved in the 3'-end processing of the U7 snRNA, and also the spliceosomal snRNAs U1, U2, U4 and U5.</text>
</comment>
<dbReference type="PANTHER" id="PTHR13587">
    <property type="entry name" value="INTEGRATOR COMPLEX SUBUNIT 3"/>
    <property type="match status" value="1"/>
</dbReference>
<comment type="similarity">
    <text evidence="3">Belongs to the Integrator subunit 3 family.</text>
</comment>
<evidence type="ECO:0000259" key="10">
    <source>
        <dbReference type="Pfam" id="PF24566"/>
    </source>
</evidence>
<feature type="compositionally biased region" description="Polar residues" evidence="8">
    <location>
        <begin position="564"/>
        <end position="585"/>
    </location>
</feature>
<accession>A0A2P2I620</accession>
<feature type="compositionally biased region" description="Polar residues" evidence="8">
    <location>
        <begin position="1143"/>
        <end position="1157"/>
    </location>
</feature>
<reference evidence="12" key="1">
    <citation type="submission" date="2017-11" db="EMBL/GenBank/DDBJ databases">
        <title>The sensing device of the deep-sea amphipod.</title>
        <authorList>
            <person name="Kobayashi H."/>
            <person name="Nagahama T."/>
            <person name="Arai W."/>
            <person name="Sasagawa Y."/>
            <person name="Umeda M."/>
            <person name="Hayashi T."/>
            <person name="Nikaido I."/>
            <person name="Watanabe H."/>
            <person name="Oguri K."/>
            <person name="Kitazato H."/>
            <person name="Fujioka K."/>
            <person name="Kido Y."/>
            <person name="Takami H."/>
        </authorList>
    </citation>
    <scope>NUCLEOTIDE SEQUENCE</scope>
    <source>
        <tissue evidence="12">Whole body</tissue>
    </source>
</reference>
<dbReference type="AlphaFoldDB" id="A0A2P2I620"/>
<keyword evidence="4" id="KW-0963">Cytoplasm</keyword>
<feature type="compositionally biased region" description="Acidic residues" evidence="8">
    <location>
        <begin position="1174"/>
        <end position="1184"/>
    </location>
</feature>
<evidence type="ECO:0000313" key="11">
    <source>
        <dbReference type="EMBL" id="LAB69473.1"/>
    </source>
</evidence>
<keyword evidence="5" id="KW-0539">Nucleus</keyword>
<feature type="compositionally biased region" description="Gly residues" evidence="8">
    <location>
        <begin position="505"/>
        <end position="518"/>
    </location>
</feature>
<evidence type="ECO:0000256" key="4">
    <source>
        <dbReference type="ARBA" id="ARBA00022490"/>
    </source>
</evidence>
<dbReference type="EMBL" id="IACF01003866">
    <property type="protein sequence ID" value="LAB69473.1"/>
    <property type="molecule type" value="mRNA"/>
</dbReference>
<dbReference type="InterPro" id="IPR019333">
    <property type="entry name" value="INTS3_N"/>
</dbReference>
<dbReference type="GO" id="GO:0005634">
    <property type="term" value="C:nucleus"/>
    <property type="evidence" value="ECO:0007669"/>
    <property type="project" value="UniProtKB-SubCell"/>
</dbReference>
<evidence type="ECO:0000313" key="12">
    <source>
        <dbReference type="EMBL" id="LAC23429.1"/>
    </source>
</evidence>
<sequence length="1204" mass="134921">MASERLTTSRLFTTSIVEGKNDIDEKYDKAYNTVSSLTRGLTEKEAHDVLNKAIDDPKQHEEICIGLMVIILSEPLQANRAFQDLMMVCRDSFKGVCDSLIANIVGERYHKLLETARKQVVWVVRQLVRAGVSQVEGVVWCLLRQMAGGDVSPRNLWLIESIIDMLKENRQWLERFSVIIASTVYSLLRLIEDHQPQHLAALRQREVNFVVMLLRDRFQDCLLIGRDLVRLLQNVAKIPEIETFWRDLLHNPGSLAPNFQGMTQLLSTRTSRRFLVVRLTPEMEKMIVYLTADVKFGMQKRYQDWFQRQFLNTAESQSLRCDLVRFIIGCIHPSNEVLCSDVIPRWAVIGWLLSSCTSPVATANCKLALFYDWLFFSGEHDNIMNIEPGVLVMYHSLKPHPMLTTSLLDFLCRIIPHFEPSMSSSIRASVGSSLHQILEKRVVPTVEPLFDNPRMDPELRRLLRETFPEFCSATPSSSIHDEYHAHQNSSPSIARMDLMAETGLDFGGGGGGGGGSGGAVLDLNNHHPSVEEDAVFSDEEDESSTGTSAVNSSNVLSNSIRNNASSRGSSVRSRTIPSVVNAPNYSSSSSSTGNITASVTTSQHVSTTASLISSIMHSSNNNNVLSTSISKPLSSVSSNNVSYSESNNSKLSNKCATNEIIELDVRNCTNVSDSLSDNVSVNGAIVMVNGGRTSKLLPSANHSAHDNSKLNTFLDGLDPDMKQHLVKYNVEKDTDRRCSLLQKVFDQVLICELEENETDSLAGALSLLLAPDYSADNTILPPYITQESLCESLEAPVFVLFENVVSLAEDDRRRHSLLLLLVALQKLQPATGYRLLFYVKAAAKIRGDSLDQLSLQVYRDLWKASGQKDLSGFMVRDLTVCSEEDPRLLCWLLPHLYSYFPKHTTGNAELMHLVLQRLDAAQLHDLVCLVLQGSLTMFDNSSFANILEKSLSWESVEQFFLWQLARAHEIPVDCCLSVLHRLHFTSHAVSAVHAEALANILMMLRRESPSESLLKHLLQRELRPQDPTVATILQYWVQRYEDKMAKLVNDIVNNKAPASPNKRKRNQGGGKPNSHVTLDQLLSHLSHLRTECDQIKFFNLATMQQSLQVAQNQCSESQKKKYGDLFALITECSDEKSSKDDTNNASSSTGSARNKYSINKRGRKPKPRKKQESDSEEESSEEEDIKQPARKRKKNNSRFASDSD</sequence>
<dbReference type="GO" id="GO:0005737">
    <property type="term" value="C:cytoplasm"/>
    <property type="evidence" value="ECO:0007669"/>
    <property type="project" value="UniProtKB-SubCell"/>
</dbReference>
<evidence type="ECO:0000256" key="7">
    <source>
        <dbReference type="ARBA" id="ARBA00054331"/>
    </source>
</evidence>
<protein>
    <recommendedName>
        <fullName evidence="6">SOSS complex subunit A homolog</fullName>
    </recommendedName>
</protein>
<feature type="domain" description="Ints3-like C-terminal" evidence="10">
    <location>
        <begin position="726"/>
        <end position="1128"/>
    </location>
</feature>
<evidence type="ECO:0000259" key="9">
    <source>
        <dbReference type="Pfam" id="PF10189"/>
    </source>
</evidence>
<feature type="region of interest" description="Disordered" evidence="8">
    <location>
        <begin position="505"/>
        <end position="595"/>
    </location>
</feature>
<feature type="compositionally biased region" description="Basic residues" evidence="8">
    <location>
        <begin position="1158"/>
        <end position="1169"/>
    </location>
</feature>